<dbReference type="OrthoDB" id="39350at2"/>
<keyword evidence="4" id="KW-0067">ATP-binding</keyword>
<evidence type="ECO:0000313" key="6">
    <source>
        <dbReference type="EMBL" id="PVZ95241.1"/>
    </source>
</evidence>
<gene>
    <name evidence="6" type="ORF">DDQ50_01570</name>
</gene>
<evidence type="ECO:0000256" key="4">
    <source>
        <dbReference type="ARBA" id="ARBA00022840"/>
    </source>
</evidence>
<reference evidence="6 7" key="1">
    <citation type="submission" date="2018-05" db="EMBL/GenBank/DDBJ databases">
        <title>Amnibacterium sp. M8JJ-5, whole genome shotgun sequence.</title>
        <authorList>
            <person name="Tuo L."/>
        </authorList>
    </citation>
    <scope>NUCLEOTIDE SEQUENCE [LARGE SCALE GENOMIC DNA]</scope>
    <source>
        <strain evidence="6 7">M8JJ-5</strain>
    </source>
</reference>
<name>A0A2V1HSC2_9MICO</name>
<protein>
    <recommendedName>
        <fullName evidence="5">ABC transporter domain-containing protein</fullName>
    </recommendedName>
</protein>
<dbReference type="CDD" id="cd03215">
    <property type="entry name" value="ABC_Carb_Monos_II"/>
    <property type="match status" value="1"/>
</dbReference>
<dbReference type="InterPro" id="IPR003593">
    <property type="entry name" value="AAA+_ATPase"/>
</dbReference>
<feature type="domain" description="ABC transporter" evidence="5">
    <location>
        <begin position="11"/>
        <end position="514"/>
    </location>
</feature>
<dbReference type="GO" id="GO:0005524">
    <property type="term" value="F:ATP binding"/>
    <property type="evidence" value="ECO:0007669"/>
    <property type="project" value="UniProtKB-KW"/>
</dbReference>
<dbReference type="SMART" id="SM00382">
    <property type="entry name" value="AAA"/>
    <property type="match status" value="2"/>
</dbReference>
<dbReference type="PANTHER" id="PTHR43790:SF9">
    <property type="entry name" value="GALACTOFURANOSE TRANSPORTER ATP-BINDING PROTEIN YTFR"/>
    <property type="match status" value="1"/>
</dbReference>
<dbReference type="PROSITE" id="PS50893">
    <property type="entry name" value="ABC_TRANSPORTER_2"/>
    <property type="match status" value="1"/>
</dbReference>
<dbReference type="SUPFAM" id="SSF52540">
    <property type="entry name" value="P-loop containing nucleoside triphosphate hydrolases"/>
    <property type="match status" value="2"/>
</dbReference>
<dbReference type="Gene3D" id="3.40.50.300">
    <property type="entry name" value="P-loop containing nucleotide triphosphate hydrolases"/>
    <property type="match status" value="2"/>
</dbReference>
<proteinExistence type="predicted"/>
<dbReference type="Pfam" id="PF00005">
    <property type="entry name" value="ABC_tran"/>
    <property type="match status" value="2"/>
</dbReference>
<organism evidence="6 7">
    <name type="scientific">Amnibacterium flavum</name>
    <dbReference type="NCBI Taxonomy" id="2173173"/>
    <lineage>
        <taxon>Bacteria</taxon>
        <taxon>Bacillati</taxon>
        <taxon>Actinomycetota</taxon>
        <taxon>Actinomycetes</taxon>
        <taxon>Micrococcales</taxon>
        <taxon>Microbacteriaceae</taxon>
        <taxon>Amnibacterium</taxon>
    </lineage>
</organism>
<evidence type="ECO:0000256" key="2">
    <source>
        <dbReference type="ARBA" id="ARBA00022737"/>
    </source>
</evidence>
<dbReference type="PANTHER" id="PTHR43790">
    <property type="entry name" value="CARBOHYDRATE TRANSPORT ATP-BINDING PROTEIN MG119-RELATED"/>
    <property type="match status" value="1"/>
</dbReference>
<keyword evidence="7" id="KW-1185">Reference proteome</keyword>
<evidence type="ECO:0000313" key="7">
    <source>
        <dbReference type="Proteomes" id="UP000244893"/>
    </source>
</evidence>
<dbReference type="InterPro" id="IPR027417">
    <property type="entry name" value="P-loop_NTPase"/>
</dbReference>
<evidence type="ECO:0000256" key="1">
    <source>
        <dbReference type="ARBA" id="ARBA00022448"/>
    </source>
</evidence>
<sequence>MTAVDPRPDALTVEHLSKTFSGVTVLNDVSLTIAPGEVHALLGQNGSGKSTLIKALAGVHRPDAGGSVHVAGRPVPSSYPPSDARKFGLAFVHQDLGLIDDMTVAENLAIGTGFERRGLLINGRAQRMRTQTVLDDFGLAISPGATIRELPVTARTLLAIARAFQPSRGANATPLACLILDEPTSALPDNDAELLFAAIERVTAAGVGVGYVTHRLEEVFRIADRATILRDGNRSGTYTVSDMTPASLFTAIVGPKQTDGAVTAPRGSRTGETTSPIVLAAAGLSGRRIQGADLTVREGEIVGVAGLAGSGRSELARLIFGSQASTGGTRRIGARELTSASAREAMDAGVAMVPEDRRRDGCVLTMSVAENITIAKLATNRTGLLDLRRERRQVADAISSFDIRPADPRRAVATLSGGNQQKVVLAKWLARKPSLIILDEPVQGVDVGAKAEIFALLRSTAEAGTGVLVIDSDFDNLANLCDRVVILRAGRIVDELTGSRLTTEDMSRATFGVDDEADVITTTTSQEPKE</sequence>
<dbReference type="Proteomes" id="UP000244893">
    <property type="component" value="Unassembled WGS sequence"/>
</dbReference>
<keyword evidence="2" id="KW-0677">Repeat</keyword>
<dbReference type="GO" id="GO:0016887">
    <property type="term" value="F:ATP hydrolysis activity"/>
    <property type="evidence" value="ECO:0007669"/>
    <property type="project" value="InterPro"/>
</dbReference>
<keyword evidence="1" id="KW-0813">Transport</keyword>
<evidence type="ECO:0000256" key="3">
    <source>
        <dbReference type="ARBA" id="ARBA00022741"/>
    </source>
</evidence>
<evidence type="ECO:0000259" key="5">
    <source>
        <dbReference type="PROSITE" id="PS50893"/>
    </source>
</evidence>
<dbReference type="CDD" id="cd03216">
    <property type="entry name" value="ABC_Carb_Monos_I"/>
    <property type="match status" value="1"/>
</dbReference>
<dbReference type="AlphaFoldDB" id="A0A2V1HSC2"/>
<comment type="caution">
    <text evidence="6">The sequence shown here is derived from an EMBL/GenBank/DDBJ whole genome shotgun (WGS) entry which is preliminary data.</text>
</comment>
<dbReference type="InterPro" id="IPR050107">
    <property type="entry name" value="ABC_carbohydrate_import_ATPase"/>
</dbReference>
<dbReference type="EMBL" id="QEOP01000001">
    <property type="protein sequence ID" value="PVZ95241.1"/>
    <property type="molecule type" value="Genomic_DNA"/>
</dbReference>
<dbReference type="RefSeq" id="WP_116754978.1">
    <property type="nucleotide sequence ID" value="NZ_JBHUEX010000001.1"/>
</dbReference>
<dbReference type="PROSITE" id="PS00211">
    <property type="entry name" value="ABC_TRANSPORTER_1"/>
    <property type="match status" value="1"/>
</dbReference>
<keyword evidence="3" id="KW-0547">Nucleotide-binding</keyword>
<dbReference type="InterPro" id="IPR003439">
    <property type="entry name" value="ABC_transporter-like_ATP-bd"/>
</dbReference>
<accession>A0A2V1HSC2</accession>
<dbReference type="InterPro" id="IPR017871">
    <property type="entry name" value="ABC_transporter-like_CS"/>
</dbReference>